<dbReference type="RefSeq" id="WP_221095111.1">
    <property type="nucleotide sequence ID" value="NZ_JABDWX010000011.1"/>
</dbReference>
<dbReference type="NCBIfam" id="NF010396">
    <property type="entry name" value="PRK13824.1"/>
    <property type="match status" value="1"/>
</dbReference>
<feature type="domain" description="Plasmid replication protein C C-terminal" evidence="4">
    <location>
        <begin position="324"/>
        <end position="424"/>
    </location>
</feature>
<evidence type="ECO:0000256" key="1">
    <source>
        <dbReference type="SAM" id="Coils"/>
    </source>
</evidence>
<dbReference type="SUPFAM" id="SSF46785">
    <property type="entry name" value="Winged helix' DNA-binding domain"/>
    <property type="match status" value="1"/>
</dbReference>
<feature type="compositionally biased region" description="Polar residues" evidence="2">
    <location>
        <begin position="257"/>
        <end position="267"/>
    </location>
</feature>
<evidence type="ECO:0000313" key="6">
    <source>
        <dbReference type="Proteomes" id="UP000720124"/>
    </source>
</evidence>
<name>A0ABS7LMX7_9HYPH</name>
<feature type="region of interest" description="Disordered" evidence="2">
    <location>
        <begin position="247"/>
        <end position="319"/>
    </location>
</feature>
<keyword evidence="6" id="KW-1185">Reference proteome</keyword>
<dbReference type="InterPro" id="IPR036390">
    <property type="entry name" value="WH_DNA-bd_sf"/>
</dbReference>
<comment type="caution">
    <text evidence="5">The sequence shown here is derived from an EMBL/GenBank/DDBJ whole genome shotgun (WGS) entry which is preliminary data.</text>
</comment>
<dbReference type="Proteomes" id="UP000720124">
    <property type="component" value="Unassembled WGS sequence"/>
</dbReference>
<dbReference type="NCBIfam" id="NF040974">
    <property type="entry name" value="RepABC_RepC"/>
    <property type="match status" value="1"/>
</dbReference>
<dbReference type="InterPro" id="IPR036388">
    <property type="entry name" value="WH-like_DNA-bd_sf"/>
</dbReference>
<dbReference type="EMBL" id="JABTXI010000010">
    <property type="protein sequence ID" value="MBY3592827.1"/>
    <property type="molecule type" value="Genomic_DNA"/>
</dbReference>
<proteinExistence type="predicted"/>
<gene>
    <name evidence="5" type="ORF">HJA87_23515</name>
</gene>
<evidence type="ECO:0000259" key="3">
    <source>
        <dbReference type="Pfam" id="PF03428"/>
    </source>
</evidence>
<sequence length="435" mass="47596">METGSITTPFGRRSMTLGMLANQVMAAEIKPDQSVDKWKLFRALCEAKPLLGITDRALAVLNALLSFYPKNELNQENGLIVFPSNIQLSLRTHGMAEQTVRRHLAALVEAGLLLRKDSPNGKRYVRRDRAGEVNEAFGFSLAPLLARAEEIEQLAAEVMAERLHVQRLRERITLCRRDVAKLIEAAVEEDVPGDWQGLYLEFRALIEGLPRSPTTAQLEGLLDELKVLRADILNQLEIRLKSTKQRGNARYNERHIQNSNPDSTSELEPSFDTKQGAMPEQDNQQEAVTLEEGRGEAAHPSMQKGQPSRRPGDGGDGGGLKSFPLGLVLQACPEILAYGPNGVIRNWRDMMTAAVTVRSMLGVSPSAYEEAAAAMGPENAATVMACILERGGHINSAGGYLRDLTRRSEKGEFAIGPMLMALLRANAPAGGRKAG</sequence>
<dbReference type="InterPro" id="IPR047611">
    <property type="entry name" value="RepABC_RepC"/>
</dbReference>
<accession>A0ABS7LMX7</accession>
<organism evidence="5 6">
    <name type="scientific">Rhizobium bangladeshense</name>
    <dbReference type="NCBI Taxonomy" id="1138189"/>
    <lineage>
        <taxon>Bacteria</taxon>
        <taxon>Pseudomonadati</taxon>
        <taxon>Pseudomonadota</taxon>
        <taxon>Alphaproteobacteria</taxon>
        <taxon>Hyphomicrobiales</taxon>
        <taxon>Rhizobiaceae</taxon>
        <taxon>Rhizobium/Agrobacterium group</taxon>
        <taxon>Rhizobium</taxon>
    </lineage>
</organism>
<keyword evidence="1" id="KW-0175">Coiled coil</keyword>
<dbReference type="Pfam" id="PF11800">
    <property type="entry name" value="RP-C_C"/>
    <property type="match status" value="1"/>
</dbReference>
<evidence type="ECO:0000256" key="2">
    <source>
        <dbReference type="SAM" id="MobiDB-lite"/>
    </source>
</evidence>
<protein>
    <submittedName>
        <fullName evidence="5">Replication initiation protein RepC</fullName>
    </submittedName>
</protein>
<feature type="domain" description="Plasmid replication protein C N-terminal" evidence="3">
    <location>
        <begin position="13"/>
        <end position="186"/>
    </location>
</feature>
<dbReference type="InterPro" id="IPR021760">
    <property type="entry name" value="RepC_C"/>
</dbReference>
<evidence type="ECO:0000313" key="5">
    <source>
        <dbReference type="EMBL" id="MBY3592827.1"/>
    </source>
</evidence>
<dbReference type="InterPro" id="IPR005090">
    <property type="entry name" value="RepC_N"/>
</dbReference>
<evidence type="ECO:0000259" key="4">
    <source>
        <dbReference type="Pfam" id="PF11800"/>
    </source>
</evidence>
<dbReference type="Gene3D" id="1.10.10.10">
    <property type="entry name" value="Winged helix-like DNA-binding domain superfamily/Winged helix DNA-binding domain"/>
    <property type="match status" value="1"/>
</dbReference>
<feature type="coiled-coil region" evidence="1">
    <location>
        <begin position="151"/>
        <end position="185"/>
    </location>
</feature>
<reference evidence="5 6" key="1">
    <citation type="submission" date="2020-06" db="EMBL/GenBank/DDBJ databases">
        <title>Global-level population genomics: horizontal gene transfer, symbiosis and evolution in Rhizobia.</title>
        <authorList>
            <person name="Gai Y."/>
        </authorList>
    </citation>
    <scope>NUCLEOTIDE SEQUENCE [LARGE SCALE GENOMIC DNA]</scope>
    <source>
        <strain evidence="5 6">PLR6_1b</strain>
    </source>
</reference>
<dbReference type="Pfam" id="PF03428">
    <property type="entry name" value="RP-C"/>
    <property type="match status" value="1"/>
</dbReference>